<dbReference type="SMART" id="SM01359">
    <property type="entry name" value="A2M_N_2"/>
    <property type="match status" value="1"/>
</dbReference>
<dbReference type="InterPro" id="IPR008930">
    <property type="entry name" value="Terpenoid_cyclase/PrenylTrfase"/>
</dbReference>
<dbReference type="InterPro" id="IPR047565">
    <property type="entry name" value="Alpha-macroglob_thiol-ester_cl"/>
</dbReference>
<dbReference type="SUPFAM" id="SSF48239">
    <property type="entry name" value="Terpenoid cyclases/Protein prenyltransferases"/>
    <property type="match status" value="1"/>
</dbReference>
<evidence type="ECO:0000256" key="1">
    <source>
        <dbReference type="ARBA" id="ARBA00010556"/>
    </source>
</evidence>
<comment type="similarity">
    <text evidence="1">Belongs to the protease inhibitor I39 (alpha-2-macroglobulin) family. Bacterial alpha-2-macroglobulin subfamily.</text>
</comment>
<dbReference type="InterPro" id="IPR041246">
    <property type="entry name" value="Bact_MG10"/>
</dbReference>
<keyword evidence="2" id="KW-0732">Signal</keyword>
<keyword evidence="6" id="KW-1185">Reference proteome</keyword>
<dbReference type="InterPro" id="IPR011625">
    <property type="entry name" value="A2M_N_BRD"/>
</dbReference>
<dbReference type="Pfam" id="PF01835">
    <property type="entry name" value="MG2"/>
    <property type="match status" value="1"/>
</dbReference>
<evidence type="ECO:0000313" key="6">
    <source>
        <dbReference type="Proteomes" id="UP000249248"/>
    </source>
</evidence>
<evidence type="ECO:0000256" key="2">
    <source>
        <dbReference type="ARBA" id="ARBA00022729"/>
    </source>
</evidence>
<sequence length="1866" mass="209675">MPIKGDKKSIKITTFIHQAEQSAATILHVMQKIIFYFALLLLLIGCGNDQSNTAQIIVDPGFSNYVNAFTSGVMSNSDNIKVVLIQPDQNAKPGEPLAQNLFSFSPEIEGQAYWLDQQTIEFRPNKKLKSGQQYKATFHLGELMTVSENYREMLFSFMIIHQNLSVDFQGIKPTDLTDFTKQEIFGTVRTSDVVIPADLEACFTAKQGGKILNIVWTHGNNKTHGYTITNVKRGKKEQFIDLLWNGKAIGVSVKADKSIRMPPLDEFSVLQATTVREPGLHFSIQFSDPIDQKQDLTGLIHLASGHEMRLSIIQNEIKAYPVGKLDSEEIIIVSQNIRNSKGNKLISNYEKVVEFNLEKPALELIGEGVIMPSNGEINFPFKTINLKAVNIRILQVFENNITQFFQDNQHSGSSNITRVGRMVYDGTVDLVSDQAIDYGVWNNFKVDLNRFIEPEPGAIYRVMMSFERYQSLYPCGDSTGIASPMKRRDLNFDSNEYYFDANNWFEGWSEYEDRENPCSDSYYKYYERQVSRNVMASNFGIMAKEGADHEFDVVVTDLRSTDAIGGVTVEAYNFQNQLVATNSTNEKGMVRFKAHQKPYLLMAKKGNQRGYLRVDNSSALSLSLYEVGGSEVKQGIKGYIYGERGVWRPGDSLFMTFILEDKLKTLPETHPVVMELYDPMGKLTDKKVAITGVKGMYSFKFNTTEKSPTGTWRVKAIVGNSEFEHAVKIETIKPNRIKIDLNLPKVISGDQTISTTVSAKWLYGAPGAQLKTRVEMEVANMKTAFKGYENYQFDDRSNQFEMDEPVVSEAYTSNTGEVKLNFDWRKPSKSPGMLKMKFKTKVFEKGGDFSEDYLSTKYSPYASYVGIKLPGGGNWRNALSTEDSHGISLVSVDEQGNPMSRKVKIELYKVSYNWWWEGDGADELTRYINRRSSDLIMSDYFSITKGKGIYDLNFPERGWGKYMLRIVDPVSGHSAMEEFYADYAGWYSDMDGNTEAASMLNLELDKEAYNVGEKATITVPSGGIGKLYVTIEKGDHVIDQFWVDAKEGSTKFEVPTNTEMAPNVYVSVVLIQPHGQDKNSLPIRMYGVVPLQVSDPQTHLNPVIVCPNTVQPETNFKVKVKEKNGQKMAYTLAIVDEGLLSLTRFKTPNAWSTFYAKEALGIRSWDMYKYVMSAQTGKMTALLAVGGDEGLVYKADATANRFKSVIKYLGPFYLEAGSEKSHSIKIPNYIGAVRVMVVAAHEGAYGATEQEVQVKKPLMVQATMPRVLGPSEKVTIPVNVISMRKSIKNVKVKVSTNDLLIAAGSKEQTVTFKNTGDKTIYFDFNVARKLGVAKFKVSVSSGKETAFEEIEILVRPSNPVVESSEFSMVNTNSDWQHKYKSYGISGTNTAKLQISQIPDLNLEKQIGYLIRYPHGCIEQTTSAVFPQLYLGSFVNLTKVEKEKIDENILAALAKYRNFQNTRGGFSYWPDGNSSASEWGTNYAGHFILEAKNKGYEIPVGMLKAWIKFQKGAASQWNRNTYFNWGRYQGDLSQAYRLYTLALAESPDIGAMNRLKSDPRLSNAAAWRLAAAYAIIGREKAAAELANRDYTVTPYRDMGYSYGSDLRDRAMILETMLYLKDYNRAGELVLDLAKELNTGWHSTQARSFALLAIGKSIGSNKGSKKINCSVIINGKTQSISSELPMYQIELLPKQLNAGDISVKNNGDGALFVSFTQAGIPTENKIESEEKDIHMTVNYVDMKGQVLDIKRLQQGQDFKAIVTVSHPGIRKAYQEVALSQIFPSGWQIINSRINDDFEGNGQLDYQDFRDDRVYSYFSLNPRKSVTIEIKLNATFLGRFYQPAVFCAPMYDERISSIKAGGWVEVVKK</sequence>
<dbReference type="PANTHER" id="PTHR40094:SF1">
    <property type="entry name" value="UBIQUITIN DOMAIN-CONTAINING PROTEIN"/>
    <property type="match status" value="1"/>
</dbReference>
<dbReference type="Gene3D" id="2.60.40.3710">
    <property type="match status" value="1"/>
</dbReference>
<dbReference type="Proteomes" id="UP000249248">
    <property type="component" value="Unassembled WGS sequence"/>
</dbReference>
<dbReference type="Pfam" id="PF11974">
    <property type="entry name" value="bMG3"/>
    <property type="match status" value="1"/>
</dbReference>
<name>A0A2W1NF06_9FLAO</name>
<dbReference type="InterPro" id="IPR001599">
    <property type="entry name" value="Macroglobln_a2"/>
</dbReference>
<dbReference type="RefSeq" id="WP_111062207.1">
    <property type="nucleotide sequence ID" value="NZ_JBHUCU010000002.1"/>
</dbReference>
<dbReference type="Pfam" id="PF07703">
    <property type="entry name" value="A2M_BRD"/>
    <property type="match status" value="1"/>
</dbReference>
<feature type="domain" description="Alpha-2-macroglobulin" evidence="4">
    <location>
        <begin position="1205"/>
        <end position="1294"/>
    </location>
</feature>
<dbReference type="SMART" id="SM01419">
    <property type="entry name" value="Thiol-ester_cl"/>
    <property type="match status" value="1"/>
</dbReference>
<dbReference type="InterPro" id="IPR002890">
    <property type="entry name" value="MG2"/>
</dbReference>
<dbReference type="Pfam" id="PF17972">
    <property type="entry name" value="bMG5"/>
    <property type="match status" value="1"/>
</dbReference>
<dbReference type="PANTHER" id="PTHR40094">
    <property type="entry name" value="ALPHA-2-MACROGLOBULIN HOMOLOG"/>
    <property type="match status" value="1"/>
</dbReference>
<dbReference type="InterPro" id="IPR041462">
    <property type="entry name" value="Bact_A2M_MG6"/>
</dbReference>
<organism evidence="5 6">
    <name type="scientific">Putridiphycobacter roseus</name>
    <dbReference type="NCBI Taxonomy" id="2219161"/>
    <lineage>
        <taxon>Bacteria</taxon>
        <taxon>Pseudomonadati</taxon>
        <taxon>Bacteroidota</taxon>
        <taxon>Flavobacteriia</taxon>
        <taxon>Flavobacteriales</taxon>
        <taxon>Crocinitomicaceae</taxon>
        <taxon>Putridiphycobacter</taxon>
    </lineage>
</organism>
<dbReference type="InterPro" id="IPR011626">
    <property type="entry name" value="Alpha-macroglobulin_TED"/>
</dbReference>
<proteinExistence type="inferred from homology"/>
<dbReference type="Gene3D" id="1.50.10.20">
    <property type="match status" value="1"/>
</dbReference>
<comment type="caution">
    <text evidence="5">The sequence shown here is derived from an EMBL/GenBank/DDBJ whole genome shotgun (WGS) entry which is preliminary data.</text>
</comment>
<evidence type="ECO:0008006" key="7">
    <source>
        <dbReference type="Google" id="ProtNLM"/>
    </source>
</evidence>
<dbReference type="GO" id="GO:0004866">
    <property type="term" value="F:endopeptidase inhibitor activity"/>
    <property type="evidence" value="ECO:0007669"/>
    <property type="project" value="InterPro"/>
</dbReference>
<protein>
    <recommendedName>
        <fullName evidence="7">Alpha-2-macroglobulin</fullName>
    </recommendedName>
</protein>
<gene>
    <name evidence="5" type="ORF">DNU06_05405</name>
</gene>
<dbReference type="EMBL" id="QKSB01000002">
    <property type="protein sequence ID" value="PZE18055.1"/>
    <property type="molecule type" value="Genomic_DNA"/>
</dbReference>
<dbReference type="Gene3D" id="2.60.40.1930">
    <property type="match status" value="1"/>
</dbReference>
<reference evidence="5 6" key="1">
    <citation type="submission" date="2018-06" db="EMBL/GenBank/DDBJ databases">
        <title>The draft genome sequence of Crocinitomix sp. SM1701.</title>
        <authorList>
            <person name="Zhang X."/>
        </authorList>
    </citation>
    <scope>NUCLEOTIDE SEQUENCE [LARGE SCALE GENOMIC DNA]</scope>
    <source>
        <strain evidence="5 6">SM1701</strain>
    </source>
</reference>
<dbReference type="Pfam" id="PF17962">
    <property type="entry name" value="bMG6"/>
    <property type="match status" value="1"/>
</dbReference>
<dbReference type="Pfam" id="PF00207">
    <property type="entry name" value="A2M"/>
    <property type="match status" value="1"/>
</dbReference>
<evidence type="ECO:0000259" key="3">
    <source>
        <dbReference type="SMART" id="SM01359"/>
    </source>
</evidence>
<dbReference type="InterPro" id="IPR041203">
    <property type="entry name" value="Bact_A2M_MG5"/>
</dbReference>
<evidence type="ECO:0000313" key="5">
    <source>
        <dbReference type="EMBL" id="PZE18055.1"/>
    </source>
</evidence>
<dbReference type="InterPro" id="IPR051802">
    <property type="entry name" value="YfhM-like"/>
</dbReference>
<dbReference type="GO" id="GO:0005615">
    <property type="term" value="C:extracellular space"/>
    <property type="evidence" value="ECO:0007669"/>
    <property type="project" value="InterPro"/>
</dbReference>
<feature type="domain" description="Alpha-2-macroglobulin bait region" evidence="3">
    <location>
        <begin position="1000"/>
        <end position="1142"/>
    </location>
</feature>
<dbReference type="Pfam" id="PF17973">
    <property type="entry name" value="bMG10"/>
    <property type="match status" value="1"/>
</dbReference>
<dbReference type="Pfam" id="PF07678">
    <property type="entry name" value="TED_complement"/>
    <property type="match status" value="1"/>
</dbReference>
<dbReference type="InterPro" id="IPR021868">
    <property type="entry name" value="Alpha_2_Macroglob_MG3"/>
</dbReference>
<dbReference type="CDD" id="cd02891">
    <property type="entry name" value="A2M_like"/>
    <property type="match status" value="1"/>
</dbReference>
<evidence type="ECO:0000259" key="4">
    <source>
        <dbReference type="SMART" id="SM01360"/>
    </source>
</evidence>
<dbReference type="SMART" id="SM01360">
    <property type="entry name" value="A2M"/>
    <property type="match status" value="1"/>
</dbReference>
<accession>A0A2W1NF06</accession>